<evidence type="ECO:0000313" key="4">
    <source>
        <dbReference type="Proteomes" id="UP000579945"/>
    </source>
</evidence>
<dbReference type="GO" id="GO:0004803">
    <property type="term" value="F:transposase activity"/>
    <property type="evidence" value="ECO:0007669"/>
    <property type="project" value="InterPro"/>
</dbReference>
<evidence type="ECO:0000313" key="3">
    <source>
        <dbReference type="EMBL" id="MBB3724407.1"/>
    </source>
</evidence>
<sequence>MITWTTEYYGKTIGELRAQGRDVPDELLSFIAPGHRENINFFGFITVDIESELAKLIEGWRPLARPESTTRACPFSSTREHAAPGPWRS</sequence>
<evidence type="ECO:0000259" key="2">
    <source>
        <dbReference type="Pfam" id="PF01526"/>
    </source>
</evidence>
<accession>A0A7W5UTR7</accession>
<dbReference type="InterPro" id="IPR002513">
    <property type="entry name" value="Tn3_Tnp_DDE_dom"/>
</dbReference>
<feature type="compositionally biased region" description="Polar residues" evidence="1">
    <location>
        <begin position="67"/>
        <end position="77"/>
    </location>
</feature>
<dbReference type="Pfam" id="PF01526">
    <property type="entry name" value="DDE_Tnp_Tn3"/>
    <property type="match status" value="1"/>
</dbReference>
<feature type="domain" description="Tn3 transposase DDE" evidence="2">
    <location>
        <begin position="1"/>
        <end position="43"/>
    </location>
</feature>
<gene>
    <name evidence="3" type="ORF">FHR33_000267</name>
</gene>
<name>A0A7W5UTR7_9ACTN</name>
<organism evidence="3 4">
    <name type="scientific">Nonomuraea dietziae</name>
    <dbReference type="NCBI Taxonomy" id="65515"/>
    <lineage>
        <taxon>Bacteria</taxon>
        <taxon>Bacillati</taxon>
        <taxon>Actinomycetota</taxon>
        <taxon>Actinomycetes</taxon>
        <taxon>Streptosporangiales</taxon>
        <taxon>Streptosporangiaceae</taxon>
        <taxon>Nonomuraea</taxon>
    </lineage>
</organism>
<keyword evidence="4" id="KW-1185">Reference proteome</keyword>
<dbReference type="Proteomes" id="UP000579945">
    <property type="component" value="Unassembled WGS sequence"/>
</dbReference>
<proteinExistence type="predicted"/>
<dbReference type="AlphaFoldDB" id="A0A7W5UTR7"/>
<feature type="region of interest" description="Disordered" evidence="1">
    <location>
        <begin position="67"/>
        <end position="89"/>
    </location>
</feature>
<dbReference type="EMBL" id="JACIBV010000001">
    <property type="protein sequence ID" value="MBB3724407.1"/>
    <property type="molecule type" value="Genomic_DNA"/>
</dbReference>
<comment type="caution">
    <text evidence="3">The sequence shown here is derived from an EMBL/GenBank/DDBJ whole genome shotgun (WGS) entry which is preliminary data.</text>
</comment>
<protein>
    <recommendedName>
        <fullName evidence="2">Tn3 transposase DDE domain-containing protein</fullName>
    </recommendedName>
</protein>
<reference evidence="3 4" key="1">
    <citation type="submission" date="2020-08" db="EMBL/GenBank/DDBJ databases">
        <title>Sequencing the genomes of 1000 actinobacteria strains.</title>
        <authorList>
            <person name="Klenk H.-P."/>
        </authorList>
    </citation>
    <scope>NUCLEOTIDE SEQUENCE [LARGE SCALE GENOMIC DNA]</scope>
    <source>
        <strain evidence="3 4">DSM 44320</strain>
    </source>
</reference>
<dbReference type="GO" id="GO:0006313">
    <property type="term" value="P:DNA transposition"/>
    <property type="evidence" value="ECO:0007669"/>
    <property type="project" value="InterPro"/>
</dbReference>
<evidence type="ECO:0000256" key="1">
    <source>
        <dbReference type="SAM" id="MobiDB-lite"/>
    </source>
</evidence>